<protein>
    <submittedName>
        <fullName evidence="1">Tetratricopeptide repeat-like superfamily protein</fullName>
    </submittedName>
</protein>
<name>A0ACC1X6E7_MELAZ</name>
<evidence type="ECO:0000313" key="2">
    <source>
        <dbReference type="Proteomes" id="UP001164539"/>
    </source>
</evidence>
<accession>A0ACC1X6E7</accession>
<sequence>MPLPSTASAFNSFISKKKPRDSTTDELSLVKAAAWAWYQRGSGSDGKPIGEFDITRTHRVLDRPSRYKLEAMKIAAAAAAQEPQVSTTPDPSNTTDTEYSLLDNFEVQSISKRLDQFIGSSSNKLLSAAAAVDDLTRNTNVSRNVRVKKSKGFWLKHAVICGTRQDVVVDDRPLGVNRRPEKRAAVVKLATCRPRVTHA</sequence>
<comment type="caution">
    <text evidence="1">The sequence shown here is derived from an EMBL/GenBank/DDBJ whole genome shotgun (WGS) entry which is preliminary data.</text>
</comment>
<reference evidence="1 2" key="1">
    <citation type="journal article" date="2023" name="Science">
        <title>Complex scaffold remodeling in plant triterpene biosynthesis.</title>
        <authorList>
            <person name="De La Pena R."/>
            <person name="Hodgson H."/>
            <person name="Liu J.C."/>
            <person name="Stephenson M.J."/>
            <person name="Martin A.C."/>
            <person name="Owen C."/>
            <person name="Harkess A."/>
            <person name="Leebens-Mack J."/>
            <person name="Jimenez L.E."/>
            <person name="Osbourn A."/>
            <person name="Sattely E.S."/>
        </authorList>
    </citation>
    <scope>NUCLEOTIDE SEQUENCE [LARGE SCALE GENOMIC DNA]</scope>
    <source>
        <strain evidence="2">cv. JPN11</strain>
        <tissue evidence="1">Leaf</tissue>
    </source>
</reference>
<proteinExistence type="predicted"/>
<dbReference type="EMBL" id="CM051404">
    <property type="protein sequence ID" value="KAJ4706663.1"/>
    <property type="molecule type" value="Genomic_DNA"/>
</dbReference>
<keyword evidence="2" id="KW-1185">Reference proteome</keyword>
<organism evidence="1 2">
    <name type="scientific">Melia azedarach</name>
    <name type="common">Chinaberry tree</name>
    <dbReference type="NCBI Taxonomy" id="155640"/>
    <lineage>
        <taxon>Eukaryota</taxon>
        <taxon>Viridiplantae</taxon>
        <taxon>Streptophyta</taxon>
        <taxon>Embryophyta</taxon>
        <taxon>Tracheophyta</taxon>
        <taxon>Spermatophyta</taxon>
        <taxon>Magnoliopsida</taxon>
        <taxon>eudicotyledons</taxon>
        <taxon>Gunneridae</taxon>
        <taxon>Pentapetalae</taxon>
        <taxon>rosids</taxon>
        <taxon>malvids</taxon>
        <taxon>Sapindales</taxon>
        <taxon>Meliaceae</taxon>
        <taxon>Melia</taxon>
    </lineage>
</organism>
<evidence type="ECO:0000313" key="1">
    <source>
        <dbReference type="EMBL" id="KAJ4706663.1"/>
    </source>
</evidence>
<dbReference type="Proteomes" id="UP001164539">
    <property type="component" value="Chromosome 11"/>
</dbReference>
<gene>
    <name evidence="1" type="ORF">OWV82_020291</name>
</gene>